<evidence type="ECO:0000256" key="2">
    <source>
        <dbReference type="SAM" id="Phobius"/>
    </source>
</evidence>
<evidence type="ECO:0000313" key="3">
    <source>
        <dbReference type="EMBL" id="GGG34116.1"/>
    </source>
</evidence>
<keyword evidence="2" id="KW-1133">Transmembrane helix</keyword>
<feature type="region of interest" description="Disordered" evidence="1">
    <location>
        <begin position="29"/>
        <end position="60"/>
    </location>
</feature>
<name>A0ABQ1WMC5_9BACT</name>
<keyword evidence="4" id="KW-1185">Reference proteome</keyword>
<evidence type="ECO:0000313" key="4">
    <source>
        <dbReference type="Proteomes" id="UP000601361"/>
    </source>
</evidence>
<organism evidence="3 4">
    <name type="scientific">Hymenobacter glacieicola</name>
    <dbReference type="NCBI Taxonomy" id="1562124"/>
    <lineage>
        <taxon>Bacteria</taxon>
        <taxon>Pseudomonadati</taxon>
        <taxon>Bacteroidota</taxon>
        <taxon>Cytophagia</taxon>
        <taxon>Cytophagales</taxon>
        <taxon>Hymenobacteraceae</taxon>
        <taxon>Hymenobacter</taxon>
    </lineage>
</organism>
<dbReference type="EMBL" id="BMGS01000002">
    <property type="protein sequence ID" value="GGG34116.1"/>
    <property type="molecule type" value="Genomic_DNA"/>
</dbReference>
<feature type="transmembrane region" description="Helical" evidence="2">
    <location>
        <begin position="6"/>
        <end position="26"/>
    </location>
</feature>
<accession>A0ABQ1WMC5</accession>
<keyword evidence="2" id="KW-0812">Transmembrane</keyword>
<sequence>MSAENVTLLIVLSALVLTVAVHVFFIGKKSSGDMLPGHRNPPKPPKRPESRRRPNPTIVR</sequence>
<reference evidence="4" key="1">
    <citation type="journal article" date="2019" name="Int. J. Syst. Evol. Microbiol.">
        <title>The Global Catalogue of Microorganisms (GCM) 10K type strain sequencing project: providing services to taxonomists for standard genome sequencing and annotation.</title>
        <authorList>
            <consortium name="The Broad Institute Genomics Platform"/>
            <consortium name="The Broad Institute Genome Sequencing Center for Infectious Disease"/>
            <person name="Wu L."/>
            <person name="Ma J."/>
        </authorList>
    </citation>
    <scope>NUCLEOTIDE SEQUENCE [LARGE SCALE GENOMIC DNA]</scope>
    <source>
        <strain evidence="4">CGMCC 1.12990</strain>
    </source>
</reference>
<protein>
    <submittedName>
        <fullName evidence="3">Uncharacterized protein</fullName>
    </submittedName>
</protein>
<evidence type="ECO:0000256" key="1">
    <source>
        <dbReference type="SAM" id="MobiDB-lite"/>
    </source>
</evidence>
<comment type="caution">
    <text evidence="3">The sequence shown here is derived from an EMBL/GenBank/DDBJ whole genome shotgun (WGS) entry which is preliminary data.</text>
</comment>
<proteinExistence type="predicted"/>
<keyword evidence="2" id="KW-0472">Membrane</keyword>
<dbReference type="Proteomes" id="UP000601361">
    <property type="component" value="Unassembled WGS sequence"/>
</dbReference>
<gene>
    <name evidence="3" type="ORF">GCM10011378_08170</name>
</gene>